<dbReference type="Proteomes" id="UP001159042">
    <property type="component" value="Unassembled WGS sequence"/>
</dbReference>
<sequence>MSMLAERKRKQKWSLNPRGKDWVQDSNKFGQKMLERMGWQHGKGLGAKEDGITEHVKVSYKNDSKGMGYKDSNDQWTEHETNFSALLEQLSGTKPVEGTKLNSLEKKSQSSRARVHYHKFTRGKDLSRYSEKDLANIFGKKSLKDVQVVEPDCTKEKSENEAKFLHNAGSMLDYFKKKLPVFGKSEGYVIGRNGVLKKQESDSETETRPSFNFKSAGEDEDMDVSYAGFGFLAAKSETKPAFYVNEGSSSSTEGKNKKKRVLEGMDLDNAFSPRKKTRKNKNSNSEGVSNPSFNPLGTPMKIQKHVLDTIEEGSCEDVAELDVVPPLEQKKHLFESSSSNTQEDKQKYKKSNAVSGLVNDAFAEEDVVDLTSSNADKENTADFPSYEVKRKKSKKKSKEIVETIEESKKKEIESVSIDLTSDDSNVKEMSLKTKKKKGKGKDIFVDNPCFDDVTETTVDLTQVEENPYEVKVKKKNKKSKRTHTDLNYNESAEDSTNVSRKRNCYAIENPNFNDSFETSTSTTVEENPYEVKPKKKQKKNKPSLQENPSFNQVMEISSDTEAKPKKKKKKKEVVAVENLSFNPNDTPELSMDNNTLEEDSKLREKKGVDNPVLETSLIEDSDLVLNVVATPILKKTPVENTYSSSSKRRKTVRFSDVTRQKTIPNNDELRDTLNRNELFEINTQVINRSLEEETKKRKLGVEENYNAFSKTIDRYEAEIENDINEKKLQTLSIEDIMVGDVGNPHGDNERLPEGTKLKFKYASVDAKTAFFHLDKTGAKKSYKHLIKGDIVVGFRNTNLHEIKGYAVKANSVSV</sequence>
<feature type="domain" description="G-patch" evidence="2">
    <location>
        <begin position="26"/>
        <end position="72"/>
    </location>
</feature>
<dbReference type="InterPro" id="IPR000467">
    <property type="entry name" value="G_patch_dom"/>
</dbReference>
<feature type="compositionally biased region" description="Low complexity" evidence="1">
    <location>
        <begin position="515"/>
        <end position="526"/>
    </location>
</feature>
<dbReference type="GO" id="GO:0005730">
    <property type="term" value="C:nucleolus"/>
    <property type="evidence" value="ECO:0007669"/>
    <property type="project" value="TreeGrafter"/>
</dbReference>
<organism evidence="3 4">
    <name type="scientific">Exocentrus adspersus</name>
    <dbReference type="NCBI Taxonomy" id="1586481"/>
    <lineage>
        <taxon>Eukaryota</taxon>
        <taxon>Metazoa</taxon>
        <taxon>Ecdysozoa</taxon>
        <taxon>Arthropoda</taxon>
        <taxon>Hexapoda</taxon>
        <taxon>Insecta</taxon>
        <taxon>Pterygota</taxon>
        <taxon>Neoptera</taxon>
        <taxon>Endopterygota</taxon>
        <taxon>Coleoptera</taxon>
        <taxon>Polyphaga</taxon>
        <taxon>Cucujiformia</taxon>
        <taxon>Chrysomeloidea</taxon>
        <taxon>Cerambycidae</taxon>
        <taxon>Lamiinae</taxon>
        <taxon>Acanthocinini</taxon>
        <taxon>Exocentrus</taxon>
    </lineage>
</organism>
<accession>A0AAV8VQI3</accession>
<feature type="compositionally biased region" description="Polar residues" evidence="1">
    <location>
        <begin position="581"/>
        <end position="594"/>
    </location>
</feature>
<feature type="compositionally biased region" description="Basic residues" evidence="1">
    <location>
        <begin position="472"/>
        <end position="481"/>
    </location>
</feature>
<protein>
    <recommendedName>
        <fullName evidence="2">G-patch domain-containing protein</fullName>
    </recommendedName>
</protein>
<evidence type="ECO:0000259" key="2">
    <source>
        <dbReference type="PROSITE" id="PS50174"/>
    </source>
</evidence>
<dbReference type="SMART" id="SM00443">
    <property type="entry name" value="G_patch"/>
    <property type="match status" value="1"/>
</dbReference>
<evidence type="ECO:0000256" key="1">
    <source>
        <dbReference type="SAM" id="MobiDB-lite"/>
    </source>
</evidence>
<feature type="region of interest" description="Disordered" evidence="1">
    <location>
        <begin position="581"/>
        <end position="603"/>
    </location>
</feature>
<gene>
    <name evidence="3" type="ORF">NQ315_000150</name>
</gene>
<feature type="region of interest" description="Disordered" evidence="1">
    <location>
        <begin position="1"/>
        <end position="24"/>
    </location>
</feature>
<feature type="compositionally biased region" description="Polar residues" evidence="1">
    <location>
        <begin position="286"/>
        <end position="295"/>
    </location>
</feature>
<reference evidence="3 4" key="1">
    <citation type="journal article" date="2023" name="Insect Mol. Biol.">
        <title>Genome sequencing provides insights into the evolution of gene families encoding plant cell wall-degrading enzymes in longhorned beetles.</title>
        <authorList>
            <person name="Shin N.R."/>
            <person name="Okamura Y."/>
            <person name="Kirsch R."/>
            <person name="Pauchet Y."/>
        </authorList>
    </citation>
    <scope>NUCLEOTIDE SEQUENCE [LARGE SCALE GENOMIC DNA]</scope>
    <source>
        <strain evidence="3">EAD_L_NR</strain>
    </source>
</reference>
<dbReference type="PANTHER" id="PTHR23149:SF27">
    <property type="entry name" value="PIN2_TERF1-INTERACTING TELOMERASE INHIBITOR 1"/>
    <property type="match status" value="1"/>
</dbReference>
<keyword evidence="4" id="KW-1185">Reference proteome</keyword>
<evidence type="ECO:0000313" key="4">
    <source>
        <dbReference type="Proteomes" id="UP001159042"/>
    </source>
</evidence>
<dbReference type="InterPro" id="IPR050656">
    <property type="entry name" value="PINX1"/>
</dbReference>
<comment type="caution">
    <text evidence="3">The sequence shown here is derived from an EMBL/GenBank/DDBJ whole genome shotgun (WGS) entry which is preliminary data.</text>
</comment>
<feature type="compositionally biased region" description="Polar residues" evidence="1">
    <location>
        <begin position="485"/>
        <end position="498"/>
    </location>
</feature>
<dbReference type="EMBL" id="JANEYG010000041">
    <property type="protein sequence ID" value="KAJ8916508.1"/>
    <property type="molecule type" value="Genomic_DNA"/>
</dbReference>
<dbReference type="GO" id="GO:0003676">
    <property type="term" value="F:nucleic acid binding"/>
    <property type="evidence" value="ECO:0007669"/>
    <property type="project" value="InterPro"/>
</dbReference>
<feature type="region of interest" description="Disordered" evidence="1">
    <location>
        <begin position="463"/>
        <end position="550"/>
    </location>
</feature>
<feature type="region of interest" description="Disordered" evidence="1">
    <location>
        <begin position="244"/>
        <end position="300"/>
    </location>
</feature>
<dbReference type="PANTHER" id="PTHR23149">
    <property type="entry name" value="G PATCH DOMAIN CONTAINING PROTEIN"/>
    <property type="match status" value="1"/>
</dbReference>
<dbReference type="AlphaFoldDB" id="A0AAV8VQI3"/>
<dbReference type="GO" id="GO:0010521">
    <property type="term" value="F:telomerase inhibitor activity"/>
    <property type="evidence" value="ECO:0007669"/>
    <property type="project" value="TreeGrafter"/>
</dbReference>
<name>A0AAV8VQI3_9CUCU</name>
<dbReference type="PROSITE" id="PS50174">
    <property type="entry name" value="G_PATCH"/>
    <property type="match status" value="1"/>
</dbReference>
<feature type="region of interest" description="Disordered" evidence="1">
    <location>
        <begin position="369"/>
        <end position="401"/>
    </location>
</feature>
<feature type="region of interest" description="Disordered" evidence="1">
    <location>
        <begin position="330"/>
        <end position="353"/>
    </location>
</feature>
<proteinExistence type="predicted"/>
<evidence type="ECO:0000313" key="3">
    <source>
        <dbReference type="EMBL" id="KAJ8916508.1"/>
    </source>
</evidence>
<feature type="region of interest" description="Disordered" evidence="1">
    <location>
        <begin position="197"/>
        <end position="217"/>
    </location>
</feature>
<dbReference type="Pfam" id="PF01585">
    <property type="entry name" value="G-patch"/>
    <property type="match status" value="1"/>
</dbReference>
<feature type="compositionally biased region" description="Basic and acidic residues" evidence="1">
    <location>
        <begin position="197"/>
        <end position="207"/>
    </location>
</feature>